<protein>
    <recommendedName>
        <fullName evidence="6">Mini-ribonuclease 3</fullName>
        <shortName evidence="6">Mini-3</shortName>
        <shortName evidence="6">Mini-RNase 3</shortName>
        <ecNumber evidence="6">3.1.26.-</ecNumber>
    </recommendedName>
    <alternativeName>
        <fullName evidence="6">Mini-RNase III</fullName>
        <shortName evidence="6">Mini-III</shortName>
    </alternativeName>
</protein>
<keyword evidence="6" id="KW-0699">rRNA-binding</keyword>
<dbReference type="RefSeq" id="WP_003514126.1">
    <property type="nucleotide sequence ID" value="NZ_CP013828.1"/>
</dbReference>
<comment type="caution">
    <text evidence="8">The sequence shown here is derived from an EMBL/GenBank/DDBJ whole genome shotgun (WGS) entry which is preliminary data.</text>
</comment>
<comment type="subcellular location">
    <subcellularLocation>
        <location evidence="6">Cytoplasm</location>
    </subcellularLocation>
</comment>
<dbReference type="Pfam" id="PF00636">
    <property type="entry name" value="Ribonuclease_3"/>
    <property type="match status" value="1"/>
</dbReference>
<keyword evidence="6" id="KW-0460">Magnesium</keyword>
<proteinExistence type="inferred from homology"/>
<name>A0AB36TJC8_ACETH</name>
<dbReference type="GO" id="GO:0006364">
    <property type="term" value="P:rRNA processing"/>
    <property type="evidence" value="ECO:0007669"/>
    <property type="project" value="UniProtKB-UniRule"/>
</dbReference>
<dbReference type="AlphaFoldDB" id="A0AB36TJC8"/>
<keyword evidence="6" id="KW-0963">Cytoplasm</keyword>
<evidence type="ECO:0000256" key="4">
    <source>
        <dbReference type="ARBA" id="ARBA00022759"/>
    </source>
</evidence>
<dbReference type="EC" id="3.1.26.-" evidence="6"/>
<dbReference type="GO" id="GO:0004525">
    <property type="term" value="F:ribonuclease III activity"/>
    <property type="evidence" value="ECO:0007669"/>
    <property type="project" value="InterPro"/>
</dbReference>
<accession>A0AB36TJC8</accession>
<keyword evidence="3 6" id="KW-0540">Nuclease</keyword>
<dbReference type="InterPro" id="IPR036389">
    <property type="entry name" value="RNase_III_sf"/>
</dbReference>
<evidence type="ECO:0000256" key="6">
    <source>
        <dbReference type="HAMAP-Rule" id="MF_01468"/>
    </source>
</evidence>
<evidence type="ECO:0000256" key="1">
    <source>
        <dbReference type="ARBA" id="ARBA00022517"/>
    </source>
</evidence>
<dbReference type="InterPro" id="IPR000999">
    <property type="entry name" value="RNase_III_dom"/>
</dbReference>
<dbReference type="InterPro" id="IPR008226">
    <property type="entry name" value="Mini3_fam"/>
</dbReference>
<organism evidence="8 9">
    <name type="scientific">Acetivibrio thermocellus AD2</name>
    <dbReference type="NCBI Taxonomy" id="1138384"/>
    <lineage>
        <taxon>Bacteria</taxon>
        <taxon>Bacillati</taxon>
        <taxon>Bacillota</taxon>
        <taxon>Clostridia</taxon>
        <taxon>Eubacteriales</taxon>
        <taxon>Oscillospiraceae</taxon>
        <taxon>Acetivibrio</taxon>
    </lineage>
</organism>
<dbReference type="HAMAP" id="MF_01468">
    <property type="entry name" value="RNase_Mini_III"/>
    <property type="match status" value="1"/>
</dbReference>
<feature type="active site" evidence="6">
    <location>
        <position position="33"/>
    </location>
</feature>
<comment type="function">
    <text evidence="6">Involved in correct processing of both the 5' and 3' ends of 23S rRNA precursor. Processes 30S rRNA precursor transcript even in absence of ribonuclease 3 (Rnc); Rnc processes 30S rRNA into smaller rRNA precursors.</text>
</comment>
<feature type="domain" description="RNase III" evidence="7">
    <location>
        <begin position="27"/>
        <end position="124"/>
    </location>
</feature>
<keyword evidence="1 6" id="KW-0690">Ribosome biogenesis</keyword>
<evidence type="ECO:0000313" key="8">
    <source>
        <dbReference type="EMBL" id="PFH04017.1"/>
    </source>
</evidence>
<keyword evidence="5 6" id="KW-0378">Hydrolase</keyword>
<keyword evidence="4 6" id="KW-0255">Endonuclease</keyword>
<comment type="similarity">
    <text evidence="6">Belongs to the MrnC RNase family.</text>
</comment>
<dbReference type="PANTHER" id="PTHR34276:SF1">
    <property type="entry name" value="MINI-RIBONUCLEASE 3"/>
    <property type="match status" value="1"/>
</dbReference>
<evidence type="ECO:0000259" key="7">
    <source>
        <dbReference type="Pfam" id="PF00636"/>
    </source>
</evidence>
<evidence type="ECO:0000256" key="2">
    <source>
        <dbReference type="ARBA" id="ARBA00022552"/>
    </source>
</evidence>
<dbReference type="Proteomes" id="UP000223596">
    <property type="component" value="Unassembled WGS sequence"/>
</dbReference>
<gene>
    <name evidence="6" type="primary">mrnC</name>
    <name evidence="8" type="ORF">M972_112838</name>
</gene>
<keyword evidence="2 6" id="KW-0698">rRNA processing</keyword>
<comment type="subunit">
    <text evidence="6">Homodimer.</text>
</comment>
<sequence length="140" mass="16047">MVWEFFDKITGEFNYKPDEVSQLSPLVLAYIGDAVYEVFIRTMLVSGGNVPVHVLHKRSIAYVKAKAQSDIVHRIMPLLTEEELNIVRRGRNAKSATVPKNADITDYRYATGFESLLGFLYLKKDYDRLMDILRMAVSQN</sequence>
<dbReference type="GO" id="GO:0019843">
    <property type="term" value="F:rRNA binding"/>
    <property type="evidence" value="ECO:0007669"/>
    <property type="project" value="UniProtKB-UniRule"/>
</dbReference>
<dbReference type="GO" id="GO:0005737">
    <property type="term" value="C:cytoplasm"/>
    <property type="evidence" value="ECO:0007669"/>
    <property type="project" value="UniProtKB-SubCell"/>
</dbReference>
<reference evidence="8 9" key="1">
    <citation type="submission" date="2017-09" db="EMBL/GenBank/DDBJ databases">
        <title>Evaluation of Pacific Biosciences Sequencing Technology to Finishing C. thermocellum Genome Sequences.</title>
        <authorList>
            <person name="Brown S."/>
        </authorList>
    </citation>
    <scope>NUCLEOTIDE SEQUENCE [LARGE SCALE GENOMIC DNA]</scope>
    <source>
        <strain evidence="8 9">AD2</strain>
    </source>
</reference>
<evidence type="ECO:0000313" key="9">
    <source>
        <dbReference type="Proteomes" id="UP000223596"/>
    </source>
</evidence>
<keyword evidence="6" id="KW-0694">RNA-binding</keyword>
<dbReference type="PIRSF" id="PIRSF005520">
    <property type="entry name" value="UCP005520"/>
    <property type="match status" value="1"/>
</dbReference>
<dbReference type="Gene3D" id="1.10.1520.10">
    <property type="entry name" value="Ribonuclease III domain"/>
    <property type="match status" value="1"/>
</dbReference>
<evidence type="ECO:0000256" key="3">
    <source>
        <dbReference type="ARBA" id="ARBA00022722"/>
    </source>
</evidence>
<dbReference type="EMBL" id="PDBW01000001">
    <property type="protein sequence ID" value="PFH04017.1"/>
    <property type="molecule type" value="Genomic_DNA"/>
</dbReference>
<dbReference type="SUPFAM" id="SSF69065">
    <property type="entry name" value="RNase III domain-like"/>
    <property type="match status" value="1"/>
</dbReference>
<dbReference type="GeneID" id="35804583"/>
<evidence type="ECO:0000256" key="5">
    <source>
        <dbReference type="ARBA" id="ARBA00022801"/>
    </source>
</evidence>
<dbReference type="PANTHER" id="PTHR34276">
    <property type="entry name" value="MINI-RIBONUCLEASE 3"/>
    <property type="match status" value="1"/>
</dbReference>
<comment type="cofactor">
    <cofactor evidence="6">
        <name>Mg(2+)</name>
        <dbReference type="ChEBI" id="CHEBI:18420"/>
    </cofactor>
</comment>